<dbReference type="InterPro" id="IPR001387">
    <property type="entry name" value="Cro/C1-type_HTH"/>
</dbReference>
<dbReference type="AlphaFoldDB" id="A0A1M7HQP3"/>
<sequence>MSDNNDGLHVRLFTEREEPEDYERYIHGPEPDSDTIGKALKRFSDDSGITQGQISLLTGISRSCLYYYCKDQRKIGYENLILLCVALRLHPLRQEYLFSLTPHKVRKSDPRYSIIRLFLANCAFMEKYTVKALNECIKAEGKEPLISKKRAGWNE</sequence>
<accession>A0A1M7HQP3</accession>
<evidence type="ECO:0000313" key="2">
    <source>
        <dbReference type="Proteomes" id="UP000184394"/>
    </source>
</evidence>
<dbReference type="Proteomes" id="UP000184394">
    <property type="component" value="Unassembled WGS sequence"/>
</dbReference>
<dbReference type="RefSeq" id="WP_072949025.1">
    <property type="nucleotide sequence ID" value="NZ_FRCT01000003.1"/>
</dbReference>
<name>A0A1M7HQP3_RUMFL</name>
<dbReference type="Gene3D" id="1.10.260.40">
    <property type="entry name" value="lambda repressor-like DNA-binding domains"/>
    <property type="match status" value="1"/>
</dbReference>
<dbReference type="OrthoDB" id="1819401at2"/>
<dbReference type="EMBL" id="FRCT01000003">
    <property type="protein sequence ID" value="SHM30739.1"/>
    <property type="molecule type" value="Genomic_DNA"/>
</dbReference>
<dbReference type="InterPro" id="IPR010982">
    <property type="entry name" value="Lambda_DNA-bd_dom_sf"/>
</dbReference>
<protein>
    <submittedName>
        <fullName evidence="1">Uncharacterized protein</fullName>
    </submittedName>
</protein>
<gene>
    <name evidence="1" type="ORF">SAMN04487860_10336</name>
</gene>
<evidence type="ECO:0000313" key="1">
    <source>
        <dbReference type="EMBL" id="SHM30739.1"/>
    </source>
</evidence>
<organism evidence="1 2">
    <name type="scientific">Ruminococcus flavefaciens</name>
    <dbReference type="NCBI Taxonomy" id="1265"/>
    <lineage>
        <taxon>Bacteria</taxon>
        <taxon>Bacillati</taxon>
        <taxon>Bacillota</taxon>
        <taxon>Clostridia</taxon>
        <taxon>Eubacteriales</taxon>
        <taxon>Oscillospiraceae</taxon>
        <taxon>Ruminococcus</taxon>
    </lineage>
</organism>
<reference evidence="1 2" key="1">
    <citation type="submission" date="2016-11" db="EMBL/GenBank/DDBJ databases">
        <authorList>
            <person name="Jaros S."/>
            <person name="Januszkiewicz K."/>
            <person name="Wedrychowicz H."/>
        </authorList>
    </citation>
    <scope>NUCLEOTIDE SEQUENCE [LARGE SCALE GENOMIC DNA]</scope>
    <source>
        <strain evidence="1 2">Y1</strain>
    </source>
</reference>
<dbReference type="CDD" id="cd00093">
    <property type="entry name" value="HTH_XRE"/>
    <property type="match status" value="1"/>
</dbReference>
<proteinExistence type="predicted"/>
<dbReference type="GO" id="GO:0003677">
    <property type="term" value="F:DNA binding"/>
    <property type="evidence" value="ECO:0007669"/>
    <property type="project" value="InterPro"/>
</dbReference>
<dbReference type="SUPFAM" id="SSF47413">
    <property type="entry name" value="lambda repressor-like DNA-binding domains"/>
    <property type="match status" value="1"/>
</dbReference>